<accession>A0A8S5UZS2</accession>
<protein>
    <submittedName>
        <fullName evidence="1">Uncharacterized protein</fullName>
    </submittedName>
</protein>
<evidence type="ECO:0000313" key="1">
    <source>
        <dbReference type="EMBL" id="DAF99992.1"/>
    </source>
</evidence>
<reference evidence="1" key="1">
    <citation type="journal article" date="2021" name="Proc. Natl. Acad. Sci. U.S.A.">
        <title>A Catalog of Tens of Thousands of Viruses from Human Metagenomes Reveals Hidden Associations with Chronic Diseases.</title>
        <authorList>
            <person name="Tisza M.J."/>
            <person name="Buck C.B."/>
        </authorList>
    </citation>
    <scope>NUCLEOTIDE SEQUENCE</scope>
    <source>
        <strain evidence="1">CtGk74</strain>
    </source>
</reference>
<name>A0A8S5UZS2_9CAUD</name>
<proteinExistence type="predicted"/>
<organism evidence="1">
    <name type="scientific">Myoviridae sp. ctGk74</name>
    <dbReference type="NCBI Taxonomy" id="2825073"/>
    <lineage>
        <taxon>Viruses</taxon>
        <taxon>Duplodnaviria</taxon>
        <taxon>Heunggongvirae</taxon>
        <taxon>Uroviricota</taxon>
        <taxon>Caudoviricetes</taxon>
    </lineage>
</organism>
<dbReference type="EMBL" id="BK016175">
    <property type="protein sequence ID" value="DAF99992.1"/>
    <property type="molecule type" value="Genomic_DNA"/>
</dbReference>
<sequence>MFNTMDNTMDTKLHNGCSHRLPCGYCIPLGRDCPKQTAYAVNLASSSDSTSRATFNKPEG</sequence>